<name>A0A0F4KQ05_9LACO</name>
<evidence type="ECO:0000313" key="2">
    <source>
        <dbReference type="Proteomes" id="UP000033695"/>
    </source>
</evidence>
<dbReference type="OrthoDB" id="2307421at2"/>
<evidence type="ECO:0000313" key="1">
    <source>
        <dbReference type="EMBL" id="KJY48084.1"/>
    </source>
</evidence>
<proteinExistence type="predicted"/>
<dbReference type="HOGENOM" id="CLU_1000364_0_0_9"/>
<comment type="caution">
    <text evidence="1">The sequence shown here is derived from an EMBL/GenBank/DDBJ whole genome shotgun (WGS) entry which is preliminary data.</text>
</comment>
<dbReference type="RefSeq" id="WP_045923507.1">
    <property type="nucleotide sequence ID" value="NZ_JBHTHW010000006.1"/>
</dbReference>
<dbReference type="AlphaFoldDB" id="A0A0F4KQ05"/>
<keyword evidence="2" id="KW-1185">Reference proteome</keyword>
<sequence>MNTRNPKDFLGFIKFVDDQYIHDFFNLGSLWLSNYRCFIGNKHTSEEDLINDEFEGKLYKLQTDMPAFFTCFTLIEKNSFDEHGILKDNISSALIDSEKCMNKNRNFVYIPKENMKLLIDNRLNNMRALIMPEKINKINESPNYVDIFTKFINYPKNYKHYMERKEQKLFTEFCNKSNNHKAIKKIEKIEKIGWDMFCTKPDRFEVQNELRIGIVFPFKEEDSQITNQNGIPISFNTITFATKKFSQSSLKNLNIIDLQNLNKENLNKEKKNEEGFKK</sequence>
<dbReference type="PATRIC" id="fig|1218508.4.peg.1645"/>
<reference evidence="1 2" key="1">
    <citation type="submission" date="2014-12" db="EMBL/GenBank/DDBJ databases">
        <title>Comparative genomics of the lactic acid bacteria isolated from the honey bee gut.</title>
        <authorList>
            <person name="Ellegaard K.M."/>
            <person name="Tamarit D."/>
            <person name="Javelind E."/>
            <person name="Olofsson T."/>
            <person name="Andersson S.G."/>
            <person name="Vasquez A."/>
        </authorList>
    </citation>
    <scope>NUCLEOTIDE SEQUENCE [LARGE SCALE GENOMIC DNA]</scope>
    <source>
        <strain evidence="1 2">Hon2</strain>
    </source>
</reference>
<protein>
    <submittedName>
        <fullName evidence="1">Uncharacterized protein</fullName>
    </submittedName>
</protein>
<organism evidence="1 2">
    <name type="scientific">Bombilactobacillus mellis</name>
    <dbReference type="NCBI Taxonomy" id="1218508"/>
    <lineage>
        <taxon>Bacteria</taxon>
        <taxon>Bacillati</taxon>
        <taxon>Bacillota</taxon>
        <taxon>Bacilli</taxon>
        <taxon>Lactobacillales</taxon>
        <taxon>Lactobacillaceae</taxon>
        <taxon>Bombilactobacillus</taxon>
    </lineage>
</organism>
<gene>
    <name evidence="1" type="ORF">JG29_15990</name>
</gene>
<accession>A0A0F4KQ05</accession>
<dbReference type="EMBL" id="JXBZ01000015">
    <property type="protein sequence ID" value="KJY48084.1"/>
    <property type="molecule type" value="Genomic_DNA"/>
</dbReference>
<dbReference type="Proteomes" id="UP000033695">
    <property type="component" value="Unassembled WGS sequence"/>
</dbReference>